<sequence length="121" mass="14160">MAKAIKWQSGPHHLYCWQEQIHEHLRGKPSNSPSFQFAANLTVLLQKNRSCNPKLIRLHRLFTINNPFFLQPLPIFSNSSVKQIFQPIILLLIFLLFLFITIRFIPYTSPPFSPHPLPFSH</sequence>
<reference evidence="2 3" key="1">
    <citation type="journal article" date="2024" name="Plant Biotechnol. J.">
        <title>Dendrobium thyrsiflorum genome and its molecular insights into genes involved in important horticultural traits.</title>
        <authorList>
            <person name="Chen B."/>
            <person name="Wang J.Y."/>
            <person name="Zheng P.J."/>
            <person name="Li K.L."/>
            <person name="Liang Y.M."/>
            <person name="Chen X.F."/>
            <person name="Zhang C."/>
            <person name="Zhao X."/>
            <person name="He X."/>
            <person name="Zhang G.Q."/>
            <person name="Liu Z.J."/>
            <person name="Xu Q."/>
        </authorList>
    </citation>
    <scope>NUCLEOTIDE SEQUENCE [LARGE SCALE GENOMIC DNA]</scope>
    <source>
        <strain evidence="2">GZMU011</strain>
    </source>
</reference>
<keyword evidence="3" id="KW-1185">Reference proteome</keyword>
<dbReference type="EMBL" id="JANQDX010000004">
    <property type="protein sequence ID" value="KAL0925543.1"/>
    <property type="molecule type" value="Genomic_DNA"/>
</dbReference>
<comment type="caution">
    <text evidence="2">The sequence shown here is derived from an EMBL/GenBank/DDBJ whole genome shotgun (WGS) entry which is preliminary data.</text>
</comment>
<gene>
    <name evidence="2" type="ORF">M5K25_003889</name>
</gene>
<proteinExistence type="predicted"/>
<dbReference type="Proteomes" id="UP001552299">
    <property type="component" value="Unassembled WGS sequence"/>
</dbReference>
<keyword evidence="1" id="KW-0812">Transmembrane</keyword>
<evidence type="ECO:0000313" key="2">
    <source>
        <dbReference type="EMBL" id="KAL0925543.1"/>
    </source>
</evidence>
<name>A0ABD0VSX3_DENTH</name>
<evidence type="ECO:0000313" key="3">
    <source>
        <dbReference type="Proteomes" id="UP001552299"/>
    </source>
</evidence>
<feature type="transmembrane region" description="Helical" evidence="1">
    <location>
        <begin position="84"/>
        <end position="105"/>
    </location>
</feature>
<protein>
    <submittedName>
        <fullName evidence="2">Uncharacterized protein</fullName>
    </submittedName>
</protein>
<dbReference type="AlphaFoldDB" id="A0ABD0VSX3"/>
<organism evidence="2 3">
    <name type="scientific">Dendrobium thyrsiflorum</name>
    <name type="common">Pinecone-like raceme dendrobium</name>
    <name type="synonym">Orchid</name>
    <dbReference type="NCBI Taxonomy" id="117978"/>
    <lineage>
        <taxon>Eukaryota</taxon>
        <taxon>Viridiplantae</taxon>
        <taxon>Streptophyta</taxon>
        <taxon>Embryophyta</taxon>
        <taxon>Tracheophyta</taxon>
        <taxon>Spermatophyta</taxon>
        <taxon>Magnoliopsida</taxon>
        <taxon>Liliopsida</taxon>
        <taxon>Asparagales</taxon>
        <taxon>Orchidaceae</taxon>
        <taxon>Epidendroideae</taxon>
        <taxon>Malaxideae</taxon>
        <taxon>Dendrobiinae</taxon>
        <taxon>Dendrobium</taxon>
    </lineage>
</organism>
<keyword evidence="1" id="KW-0472">Membrane</keyword>
<evidence type="ECO:0000256" key="1">
    <source>
        <dbReference type="SAM" id="Phobius"/>
    </source>
</evidence>
<keyword evidence="1" id="KW-1133">Transmembrane helix</keyword>
<accession>A0ABD0VSX3</accession>